<evidence type="ECO:0000313" key="3">
    <source>
        <dbReference type="EMBL" id="VVC38759.1"/>
    </source>
</evidence>
<evidence type="ECO:0000256" key="1">
    <source>
        <dbReference type="SAM" id="Coils"/>
    </source>
</evidence>
<feature type="compositionally biased region" description="Low complexity" evidence="2">
    <location>
        <begin position="179"/>
        <end position="190"/>
    </location>
</feature>
<reference evidence="3 4" key="1">
    <citation type="submission" date="2019-08" db="EMBL/GenBank/DDBJ databases">
        <authorList>
            <person name="Alioto T."/>
            <person name="Alioto T."/>
            <person name="Gomez Garrido J."/>
        </authorList>
    </citation>
    <scope>NUCLEOTIDE SEQUENCE [LARGE SCALE GENOMIC DNA]</scope>
</reference>
<dbReference type="Proteomes" id="UP000325440">
    <property type="component" value="Unassembled WGS sequence"/>
</dbReference>
<evidence type="ECO:0000313" key="4">
    <source>
        <dbReference type="Proteomes" id="UP000325440"/>
    </source>
</evidence>
<dbReference type="InterPro" id="IPR004345">
    <property type="entry name" value="TB2_DP1_HVA22"/>
</dbReference>
<protein>
    <submittedName>
        <fullName evidence="3">TB2/DP1/HVA22-related protein</fullName>
    </submittedName>
</protein>
<evidence type="ECO:0000256" key="2">
    <source>
        <dbReference type="SAM" id="MobiDB-lite"/>
    </source>
</evidence>
<feature type="non-terminal residue" evidence="3">
    <location>
        <position position="1"/>
    </location>
</feature>
<gene>
    <name evidence="3" type="ORF">CINCED_3A004684</name>
</gene>
<dbReference type="Pfam" id="PF03134">
    <property type="entry name" value="TB2_DP1_HVA22"/>
    <property type="match status" value="1"/>
</dbReference>
<proteinExistence type="predicted"/>
<name>A0A5E4N265_9HEMI</name>
<feature type="region of interest" description="Disordered" evidence="2">
    <location>
        <begin position="179"/>
        <end position="201"/>
    </location>
</feature>
<dbReference type="AlphaFoldDB" id="A0A5E4N265"/>
<sequence>SIFEAALMLLEPAYRTYKHLRTTRPTSEGEEHHDDDEEGRKLFTHWVVYAAVRIVDCALCPWMPLFGLAKIAGIVWLRAGGIQKCYQAFVGPFLDDNQLAIDDLLERYDQAKNSMVNATSALTSAATDMAAGAVAGVTVPAPQSLPRITVQLSPPRTPVSVSLPRTPVSVSLPRTPVSASSLRTLVSSSPPLTPEEGMRVT</sequence>
<feature type="coiled-coil region" evidence="1">
    <location>
        <begin position="94"/>
        <end position="121"/>
    </location>
</feature>
<accession>A0A5E4N265</accession>
<dbReference type="EMBL" id="CABPRJ010001496">
    <property type="protein sequence ID" value="VVC38759.1"/>
    <property type="molecule type" value="Genomic_DNA"/>
</dbReference>
<keyword evidence="4" id="KW-1185">Reference proteome</keyword>
<keyword evidence="1" id="KW-0175">Coiled coil</keyword>
<dbReference type="OrthoDB" id="434647at2759"/>
<organism evidence="3 4">
    <name type="scientific">Cinara cedri</name>
    <dbReference type="NCBI Taxonomy" id="506608"/>
    <lineage>
        <taxon>Eukaryota</taxon>
        <taxon>Metazoa</taxon>
        <taxon>Ecdysozoa</taxon>
        <taxon>Arthropoda</taxon>
        <taxon>Hexapoda</taxon>
        <taxon>Insecta</taxon>
        <taxon>Pterygota</taxon>
        <taxon>Neoptera</taxon>
        <taxon>Paraneoptera</taxon>
        <taxon>Hemiptera</taxon>
        <taxon>Sternorrhyncha</taxon>
        <taxon>Aphidomorpha</taxon>
        <taxon>Aphidoidea</taxon>
        <taxon>Aphididae</taxon>
        <taxon>Lachninae</taxon>
        <taxon>Cinara</taxon>
    </lineage>
</organism>